<dbReference type="CDD" id="cd03784">
    <property type="entry name" value="GT1_Gtf-like"/>
    <property type="match status" value="1"/>
</dbReference>
<dbReference type="FunFam" id="3.40.50.2000:FF:000129">
    <property type="entry name" value="Glycosyltransferase"/>
    <property type="match status" value="1"/>
</dbReference>
<dbReference type="PANTHER" id="PTHR11926">
    <property type="entry name" value="GLUCOSYL/GLUCURONOSYL TRANSFERASES"/>
    <property type="match status" value="1"/>
</dbReference>
<dbReference type="GO" id="GO:0080043">
    <property type="term" value="F:quercetin 3-O-glucosyltransferase activity"/>
    <property type="evidence" value="ECO:0000318"/>
    <property type="project" value="GO_Central"/>
</dbReference>
<evidence type="ECO:0000256" key="1">
    <source>
        <dbReference type="ARBA" id="ARBA00009995"/>
    </source>
</evidence>
<dbReference type="GO" id="GO:0047213">
    <property type="term" value="F:anthocyanidin 3-O-glucosyltransferase activity"/>
    <property type="evidence" value="ECO:0007669"/>
    <property type="project" value="UniProtKB-ARBA"/>
</dbReference>
<dbReference type="InParanoid" id="A0A059DJA3"/>
<feature type="region of interest" description="Disordered" evidence="4">
    <location>
        <begin position="1"/>
        <end position="25"/>
    </location>
</feature>
<dbReference type="GO" id="GO:0031542">
    <property type="term" value="P:positive regulation of anthocyanin biosynthetic process"/>
    <property type="evidence" value="ECO:0007669"/>
    <property type="project" value="UniProtKB-ARBA"/>
</dbReference>
<dbReference type="AlphaFoldDB" id="A0A059DJA3"/>
<comment type="similarity">
    <text evidence="1">Belongs to the UDP-glycosyltransferase family.</text>
</comment>
<dbReference type="FunCoup" id="A0A059DJA3">
    <property type="interactions" value="110"/>
</dbReference>
<dbReference type="eggNOG" id="KOG1192">
    <property type="taxonomic scope" value="Eukaryota"/>
</dbReference>
<evidence type="ECO:0000256" key="4">
    <source>
        <dbReference type="SAM" id="MobiDB-lite"/>
    </source>
</evidence>
<sequence>MSSSPSDSVQCLDPPREMRTSGSGSGSPHVAVLAFPFGTHAAPLLAVIRRLASATPDTLYSFFSTADSIASVFSAYRHLPNLRAYHVGAGVPEGHVRVGKPEEDIELFLRAAPASFRKGMERAVAETGRRVSCLVTDAFFWFAADMAAEMELPWVAFWTAGPASLSAHLYTEHIRQTLGASLGMDGRADETLQFIPGMSKIRIRDLPEGVVFGNLDSLFSRMLCDMGRALPRAAAVFLNSFEELDPTITADLKSKLNNFLNVGPFNLIATQPRAPDESKCMSWLDGQGRASVAYVSFGSVTVPPREEIVELAEALEASRVPFIWSLKDHLRENLPEGFLERNETRGMMVAWAPQEEILKHAAIGAFITHCGWNSLLESIGGGGVAMMCRPFFGDQRLNGRMMEEVWGLGVGVEGGVFTKQALLSCLQLLLSQERGEIMRDNMRALRRQAEKAVGPDGSSTRNFELLLDIVSNA</sequence>
<dbReference type="Gramene" id="KCW90938">
    <property type="protein sequence ID" value="KCW90938"/>
    <property type="gene ID" value="EUGRSUZ_A02964"/>
</dbReference>
<accession>A0A059DJA3</accession>
<name>A0A059DJA3_EUCGR</name>
<dbReference type="FunFam" id="3.40.50.2000:FF:000060">
    <property type="entry name" value="Glycosyltransferase"/>
    <property type="match status" value="1"/>
</dbReference>
<organism evidence="5">
    <name type="scientific">Eucalyptus grandis</name>
    <name type="common">Flooded gum</name>
    <dbReference type="NCBI Taxonomy" id="71139"/>
    <lineage>
        <taxon>Eukaryota</taxon>
        <taxon>Viridiplantae</taxon>
        <taxon>Streptophyta</taxon>
        <taxon>Embryophyta</taxon>
        <taxon>Tracheophyta</taxon>
        <taxon>Spermatophyta</taxon>
        <taxon>Magnoliopsida</taxon>
        <taxon>eudicotyledons</taxon>
        <taxon>Gunneridae</taxon>
        <taxon>Pentapetalae</taxon>
        <taxon>rosids</taxon>
        <taxon>malvids</taxon>
        <taxon>Myrtales</taxon>
        <taxon>Myrtaceae</taxon>
        <taxon>Myrtoideae</taxon>
        <taxon>Eucalypteae</taxon>
        <taxon>Eucalyptus</taxon>
    </lineage>
</organism>
<keyword evidence="2" id="KW-0328">Glycosyltransferase</keyword>
<dbReference type="GO" id="GO:0051555">
    <property type="term" value="P:flavonol biosynthetic process"/>
    <property type="evidence" value="ECO:0000318"/>
    <property type="project" value="GO_Central"/>
</dbReference>
<evidence type="ECO:0000313" key="5">
    <source>
        <dbReference type="EMBL" id="KCW90938.1"/>
    </source>
</evidence>
<dbReference type="STRING" id="71139.A0A059DJA3"/>
<evidence type="ECO:0000256" key="3">
    <source>
        <dbReference type="ARBA" id="ARBA00022679"/>
    </source>
</evidence>
<dbReference type="InterPro" id="IPR002213">
    <property type="entry name" value="UDP_glucos_trans"/>
</dbReference>
<dbReference type="Gene3D" id="3.40.50.2000">
    <property type="entry name" value="Glycogen Phosphorylase B"/>
    <property type="match status" value="2"/>
</dbReference>
<protein>
    <recommendedName>
        <fullName evidence="6">Glycosyltransferase</fullName>
    </recommendedName>
</protein>
<dbReference type="OrthoDB" id="5835829at2759"/>
<keyword evidence="3" id="KW-0808">Transferase</keyword>
<dbReference type="SUPFAM" id="SSF53756">
    <property type="entry name" value="UDP-Glycosyltransferase/glycogen phosphorylase"/>
    <property type="match status" value="1"/>
</dbReference>
<dbReference type="GO" id="GO:0033485">
    <property type="term" value="P:cyanidin 3-O-glucoside biosynthetic process"/>
    <property type="evidence" value="ECO:0007669"/>
    <property type="project" value="UniProtKB-ARBA"/>
</dbReference>
<evidence type="ECO:0008006" key="6">
    <source>
        <dbReference type="Google" id="ProtNLM"/>
    </source>
</evidence>
<dbReference type="Pfam" id="PF00201">
    <property type="entry name" value="UDPGT"/>
    <property type="match status" value="1"/>
</dbReference>
<dbReference type="PANTHER" id="PTHR11926:SF1560">
    <property type="entry name" value="UDP-GLYCOSYLTRANSFERASE 74E1-RELATED"/>
    <property type="match status" value="1"/>
</dbReference>
<dbReference type="EMBL" id="KK198753">
    <property type="protein sequence ID" value="KCW90938.1"/>
    <property type="molecule type" value="Genomic_DNA"/>
</dbReference>
<proteinExistence type="inferred from homology"/>
<evidence type="ECO:0000256" key="2">
    <source>
        <dbReference type="ARBA" id="ARBA00022676"/>
    </source>
</evidence>
<dbReference type="KEGG" id="egr:104450361"/>
<gene>
    <name evidence="5" type="ORF">EUGRSUZ_A02964</name>
</gene>
<reference evidence="5" key="1">
    <citation type="submission" date="2013-07" db="EMBL/GenBank/DDBJ databases">
        <title>The genome of Eucalyptus grandis.</title>
        <authorList>
            <person name="Schmutz J."/>
            <person name="Hayes R."/>
            <person name="Myburg A."/>
            <person name="Tuskan G."/>
            <person name="Grattapaglia D."/>
            <person name="Rokhsar D.S."/>
        </authorList>
    </citation>
    <scope>NUCLEOTIDE SEQUENCE</scope>
    <source>
        <tissue evidence="5">Leaf extractions</tissue>
    </source>
</reference>